<feature type="region of interest" description="Disordered" evidence="3">
    <location>
        <begin position="189"/>
        <end position="265"/>
    </location>
</feature>
<comment type="caution">
    <text evidence="5">The sequence shown here is derived from an EMBL/GenBank/DDBJ whole genome shotgun (WGS) entry which is preliminary data.</text>
</comment>
<evidence type="ECO:0000313" key="6">
    <source>
        <dbReference type="Proteomes" id="UP001165120"/>
    </source>
</evidence>
<dbReference type="SUPFAM" id="SSF50044">
    <property type="entry name" value="SH3-domain"/>
    <property type="match status" value="1"/>
</dbReference>
<evidence type="ECO:0000256" key="2">
    <source>
        <dbReference type="PROSITE-ProRule" id="PRU00192"/>
    </source>
</evidence>
<dbReference type="Pfam" id="PF25459">
    <property type="entry name" value="AIM3_BBC1_C"/>
    <property type="match status" value="1"/>
</dbReference>
<feature type="compositionally biased region" description="Pro residues" evidence="3">
    <location>
        <begin position="189"/>
        <end position="208"/>
    </location>
</feature>
<sequence>MSVPFTVIALYPYALADQKPAEDDLSFNAKQLITVTTVPDDDWYGGSYTDSNGQYRSGYFPQRFVKIHTAPTHPGHQHSIEGDTELQRLPTEPSQLETEPEPVYEEDEDEEAEEYEGEFMKHLREDVDKLKEGQEELMKHVREGFAKLTEDTGMAGSVGFELPGNMPKVIPILPFANLQTSLAPPIPGSVPPIPSSAPPIPAPVPRTPRAPKRSEHTSHHGPGSAPPPPYTEAAPPVPRAATVNSESRRRSTNSSPKRTSSFSYSVNYPPLPTISRYVPNPFLEPLHHHTTHPFPPPLSAPAPLAPPPAVPVPGDSLRAHTLDPNALHRSIHNSDLVIPQASGHTNPLSEDSRLHRGRMEVSRASSSVNPESFSQGQRLSKYMHRNYGNWWVARKLPRNSKFKDVLYEIASFTKEKRCGRSVLYLEYHILNKDYSKIIWEISCDANHPENILSYSETLLPTPSASQEYLKKASSTYGPKIIELAKSALRALLKQEFISWIVDQLPPTVLSNVGKSYGTVIYRNIDNKDFRNYYKIRPGDIFSAIHAKFKSRSALHKKSFELGSSRQPHMAVISEFDKVKNKFRVLEQDSRGVVQESSYKLSDMKSGRIEVFRVVGKNYVGW</sequence>
<dbReference type="InterPro" id="IPR036028">
    <property type="entry name" value="SH3-like_dom_sf"/>
</dbReference>
<dbReference type="InterPro" id="IPR057402">
    <property type="entry name" value="AIM3_BBC1_C"/>
</dbReference>
<feature type="compositionally biased region" description="Polar residues" evidence="3">
    <location>
        <begin position="256"/>
        <end position="265"/>
    </location>
</feature>
<keyword evidence="1 2" id="KW-0728">SH3 domain</keyword>
<feature type="compositionally biased region" description="Pro residues" evidence="3">
    <location>
        <begin position="224"/>
        <end position="238"/>
    </location>
</feature>
<gene>
    <name evidence="5" type="ORF">Cboi02_000447500</name>
</gene>
<dbReference type="PROSITE" id="PS50002">
    <property type="entry name" value="SH3"/>
    <property type="match status" value="1"/>
</dbReference>
<evidence type="ECO:0000313" key="5">
    <source>
        <dbReference type="EMBL" id="GME74620.1"/>
    </source>
</evidence>
<dbReference type="EMBL" id="BSXN01001821">
    <property type="protein sequence ID" value="GME74620.1"/>
    <property type="molecule type" value="Genomic_DNA"/>
</dbReference>
<accession>A0A9W6T231</accession>
<dbReference type="Gene3D" id="2.30.30.40">
    <property type="entry name" value="SH3 Domains"/>
    <property type="match status" value="1"/>
</dbReference>
<keyword evidence="6" id="KW-1185">Reference proteome</keyword>
<evidence type="ECO:0000256" key="3">
    <source>
        <dbReference type="SAM" id="MobiDB-lite"/>
    </source>
</evidence>
<dbReference type="SMART" id="SM00326">
    <property type="entry name" value="SH3"/>
    <property type="match status" value="1"/>
</dbReference>
<evidence type="ECO:0000256" key="1">
    <source>
        <dbReference type="ARBA" id="ARBA00022443"/>
    </source>
</evidence>
<name>A0A9W6T231_CANBO</name>
<dbReference type="AlphaFoldDB" id="A0A9W6T231"/>
<reference evidence="5" key="1">
    <citation type="submission" date="2023-04" db="EMBL/GenBank/DDBJ databases">
        <title>Candida boidinii NBRC 10035.</title>
        <authorList>
            <person name="Ichikawa N."/>
            <person name="Sato H."/>
            <person name="Tonouchi N."/>
        </authorList>
    </citation>
    <scope>NUCLEOTIDE SEQUENCE</scope>
    <source>
        <strain evidence="5">NBRC 10035</strain>
    </source>
</reference>
<feature type="domain" description="SH3" evidence="4">
    <location>
        <begin position="2"/>
        <end position="70"/>
    </location>
</feature>
<organism evidence="5 6">
    <name type="scientific">Candida boidinii</name>
    <name type="common">Yeast</name>
    <dbReference type="NCBI Taxonomy" id="5477"/>
    <lineage>
        <taxon>Eukaryota</taxon>
        <taxon>Fungi</taxon>
        <taxon>Dikarya</taxon>
        <taxon>Ascomycota</taxon>
        <taxon>Saccharomycotina</taxon>
        <taxon>Pichiomycetes</taxon>
        <taxon>Pichiales</taxon>
        <taxon>Pichiaceae</taxon>
        <taxon>Ogataea</taxon>
        <taxon>Ogataea/Candida clade</taxon>
    </lineage>
</organism>
<dbReference type="InterPro" id="IPR001452">
    <property type="entry name" value="SH3_domain"/>
</dbReference>
<proteinExistence type="predicted"/>
<dbReference type="Proteomes" id="UP001165120">
    <property type="component" value="Unassembled WGS sequence"/>
</dbReference>
<evidence type="ECO:0000259" key="4">
    <source>
        <dbReference type="PROSITE" id="PS50002"/>
    </source>
</evidence>
<protein>
    <submittedName>
        <fullName evidence="5">Unnamed protein product</fullName>
    </submittedName>
</protein>